<feature type="transmembrane region" description="Helical" evidence="1">
    <location>
        <begin position="51"/>
        <end position="70"/>
    </location>
</feature>
<evidence type="ECO:0000256" key="1">
    <source>
        <dbReference type="SAM" id="Phobius"/>
    </source>
</evidence>
<evidence type="ECO:0000313" key="2">
    <source>
        <dbReference type="EMBL" id="UXN69057.1"/>
    </source>
</evidence>
<name>A0ABY6CD31_9HYPH</name>
<evidence type="ECO:0008006" key="4">
    <source>
        <dbReference type="Google" id="ProtNLM"/>
    </source>
</evidence>
<gene>
    <name evidence="2" type="ORF">N8A98_17695</name>
</gene>
<keyword evidence="1" id="KW-1133">Transmembrane helix</keyword>
<evidence type="ECO:0000313" key="3">
    <source>
        <dbReference type="Proteomes" id="UP001061862"/>
    </source>
</evidence>
<proteinExistence type="predicted"/>
<keyword evidence="1" id="KW-0812">Transmembrane</keyword>
<reference evidence="2 3" key="1">
    <citation type="submission" date="2022-09" db="EMBL/GenBank/DDBJ databases">
        <title>Interaction between co-microsymbionts with complementary sets of symbiotic genes in legume-rhizobium systems.</title>
        <authorList>
            <person name="Safronova V."/>
            <person name="Sazanova A."/>
            <person name="Afonin A."/>
            <person name="Chirak E."/>
        </authorList>
    </citation>
    <scope>NUCLEOTIDE SEQUENCE [LARGE SCALE GENOMIC DNA]</scope>
    <source>
        <strain evidence="2 3">A18/4-1</strain>
    </source>
</reference>
<keyword evidence="1" id="KW-0472">Membrane</keyword>
<dbReference type="EMBL" id="CP104965">
    <property type="protein sequence ID" value="UXN69057.1"/>
    <property type="molecule type" value="Genomic_DNA"/>
</dbReference>
<keyword evidence="3" id="KW-1185">Reference proteome</keyword>
<protein>
    <recommendedName>
        <fullName evidence="4">Bacterial Pleckstrin homology domain-containing protein</fullName>
    </recommendedName>
</protein>
<feature type="transmembrane region" description="Helical" evidence="1">
    <location>
        <begin position="15"/>
        <end position="36"/>
    </location>
</feature>
<sequence>MTNTISFRQQERRRVMAIGLLYLAALLALVFFVFGIDASAEFVNSGAEGGIGRFAFVIGIIVLLPVALLLRFMSTPMQVSFDDDNLLIEPKGKPSTSIALADIKSLVTNKPSVNGLYLYGAAGQRLYAFTPQNGEASELLKAILQHKPFKLVSESPAFKGRVMQKRYESQ</sequence>
<dbReference type="RefSeq" id="WP_262167275.1">
    <property type="nucleotide sequence ID" value="NZ_CP104965.1"/>
</dbReference>
<accession>A0ABY6CD31</accession>
<dbReference type="Proteomes" id="UP001061862">
    <property type="component" value="Chromosome"/>
</dbReference>
<organism evidence="2 3">
    <name type="scientific">Devosia neptuniae</name>
    <dbReference type="NCBI Taxonomy" id="191302"/>
    <lineage>
        <taxon>Bacteria</taxon>
        <taxon>Pseudomonadati</taxon>
        <taxon>Pseudomonadota</taxon>
        <taxon>Alphaproteobacteria</taxon>
        <taxon>Hyphomicrobiales</taxon>
        <taxon>Devosiaceae</taxon>
        <taxon>Devosia</taxon>
    </lineage>
</organism>